<accession>A0A4R5DG59</accession>
<evidence type="ECO:0000256" key="4">
    <source>
        <dbReference type="ARBA" id="ARBA00023026"/>
    </source>
</evidence>
<dbReference type="GO" id="GO:0005509">
    <property type="term" value="F:calcium ion binding"/>
    <property type="evidence" value="ECO:0007669"/>
    <property type="project" value="InterPro"/>
</dbReference>
<proteinExistence type="predicted"/>
<feature type="region of interest" description="Disordered" evidence="6">
    <location>
        <begin position="182"/>
        <end position="211"/>
    </location>
</feature>
<protein>
    <submittedName>
        <fullName evidence="9">ExeM/NucH family extracellular endonuclease</fullName>
    </submittedName>
</protein>
<evidence type="ECO:0000256" key="5">
    <source>
        <dbReference type="ARBA" id="ARBA00023136"/>
    </source>
</evidence>
<evidence type="ECO:0000256" key="7">
    <source>
        <dbReference type="SAM" id="SignalP"/>
    </source>
</evidence>
<dbReference type="SUPFAM" id="SSF56219">
    <property type="entry name" value="DNase I-like"/>
    <property type="match status" value="1"/>
</dbReference>
<dbReference type="AlphaFoldDB" id="A0A4R5DG59"/>
<dbReference type="InterPro" id="IPR047971">
    <property type="entry name" value="ExeM-like"/>
</dbReference>
<dbReference type="NCBIfam" id="NF033681">
    <property type="entry name" value="ExeM_NucH_DNase"/>
    <property type="match status" value="1"/>
</dbReference>
<gene>
    <name evidence="9" type="ORF">E1269_06180</name>
</gene>
<dbReference type="GO" id="GO:0005576">
    <property type="term" value="C:extracellular region"/>
    <property type="evidence" value="ECO:0007669"/>
    <property type="project" value="InterPro"/>
</dbReference>
<comment type="subcellular location">
    <subcellularLocation>
        <location evidence="1">Membrane</location>
    </subcellularLocation>
</comment>
<dbReference type="InParanoid" id="A0A4R5DG59"/>
<dbReference type="PRINTS" id="PR00313">
    <property type="entry name" value="CABNDNGRPT"/>
</dbReference>
<dbReference type="PROSITE" id="PS00330">
    <property type="entry name" value="HEMOLYSIN_CALCIUM"/>
    <property type="match status" value="1"/>
</dbReference>
<dbReference type="Gene3D" id="3.60.10.10">
    <property type="entry name" value="Endonuclease/exonuclease/phosphatase"/>
    <property type="match status" value="1"/>
</dbReference>
<dbReference type="InterPro" id="IPR005135">
    <property type="entry name" value="Endo/exonuclease/phosphatase"/>
</dbReference>
<feature type="domain" description="Endonuclease/exonuclease/phosphatase" evidence="8">
    <location>
        <begin position="520"/>
        <end position="781"/>
    </location>
</feature>
<dbReference type="GO" id="GO:0016020">
    <property type="term" value="C:membrane"/>
    <property type="evidence" value="ECO:0007669"/>
    <property type="project" value="UniProtKB-SubCell"/>
</dbReference>
<dbReference type="InterPro" id="IPR036691">
    <property type="entry name" value="Endo/exonu/phosph_ase_sf"/>
</dbReference>
<feature type="chain" id="PRO_5038665364" evidence="7">
    <location>
        <begin position="31"/>
        <end position="877"/>
    </location>
</feature>
<dbReference type="Pfam" id="PF03372">
    <property type="entry name" value="Exo_endo_phos"/>
    <property type="match status" value="1"/>
</dbReference>
<dbReference type="RefSeq" id="WP_131892467.1">
    <property type="nucleotide sequence ID" value="NZ_SMKZ01000006.1"/>
</dbReference>
<dbReference type="CDD" id="cd10283">
    <property type="entry name" value="MnuA_DNase1-like"/>
    <property type="match status" value="1"/>
</dbReference>
<evidence type="ECO:0000256" key="2">
    <source>
        <dbReference type="ARBA" id="ARBA00022656"/>
    </source>
</evidence>
<dbReference type="InterPro" id="IPR018511">
    <property type="entry name" value="Hemolysin-typ_Ca-bd_CS"/>
</dbReference>
<keyword evidence="4" id="KW-0843">Virulence</keyword>
<dbReference type="OrthoDB" id="1016457at2"/>
<dbReference type="Proteomes" id="UP000294739">
    <property type="component" value="Unassembled WGS sequence"/>
</dbReference>
<dbReference type="Pfam" id="PF00353">
    <property type="entry name" value="HemolysinCabind"/>
    <property type="match status" value="2"/>
</dbReference>
<comment type="caution">
    <text evidence="9">The sequence shown here is derived from an EMBL/GenBank/DDBJ whole genome shotgun (WGS) entry which is preliminary data.</text>
</comment>
<keyword evidence="9" id="KW-0540">Nuclease</keyword>
<keyword evidence="9" id="KW-0378">Hydrolase</keyword>
<dbReference type="SUPFAM" id="SSF51120">
    <property type="entry name" value="beta-Roll"/>
    <property type="match status" value="1"/>
</dbReference>
<keyword evidence="10" id="KW-1185">Reference proteome</keyword>
<evidence type="ECO:0000313" key="9">
    <source>
        <dbReference type="EMBL" id="TDE12982.1"/>
    </source>
</evidence>
<organism evidence="9 10">
    <name type="scientific">Jiangella asiatica</name>
    <dbReference type="NCBI Taxonomy" id="2530372"/>
    <lineage>
        <taxon>Bacteria</taxon>
        <taxon>Bacillati</taxon>
        <taxon>Actinomycetota</taxon>
        <taxon>Actinomycetes</taxon>
        <taxon>Jiangellales</taxon>
        <taxon>Jiangellaceae</taxon>
        <taxon>Jiangella</taxon>
    </lineage>
</organism>
<dbReference type="EMBL" id="SMKZ01000006">
    <property type="protein sequence ID" value="TDE12982.1"/>
    <property type="molecule type" value="Genomic_DNA"/>
</dbReference>
<dbReference type="PANTHER" id="PTHR42834">
    <property type="entry name" value="ENDONUCLEASE/EXONUCLEASE/PHOSPHATASE FAMILY PROTEIN (AFU_ORTHOLOGUE AFUA_3G09210)"/>
    <property type="match status" value="1"/>
</dbReference>
<name>A0A4R5DG59_9ACTN</name>
<dbReference type="PANTHER" id="PTHR42834:SF1">
    <property type="entry name" value="ENDONUCLEASE_EXONUCLEASE_PHOSPHATASE FAMILY PROTEIN (AFU_ORTHOLOGUE AFUA_3G09210)"/>
    <property type="match status" value="1"/>
</dbReference>
<dbReference type="PRINTS" id="PR01488">
    <property type="entry name" value="RTXTOXINA"/>
</dbReference>
<dbReference type="InterPro" id="IPR001343">
    <property type="entry name" value="Hemolysn_Ca-bd"/>
</dbReference>
<evidence type="ECO:0000256" key="1">
    <source>
        <dbReference type="ARBA" id="ARBA00004370"/>
    </source>
</evidence>
<dbReference type="CDD" id="cd04486">
    <property type="entry name" value="YhcR_OBF_like"/>
    <property type="match status" value="1"/>
</dbReference>
<keyword evidence="3" id="KW-0677">Repeat</keyword>
<feature type="signal peptide" evidence="7">
    <location>
        <begin position="1"/>
        <end position="30"/>
    </location>
</feature>
<reference evidence="9 10" key="1">
    <citation type="submission" date="2019-03" db="EMBL/GenBank/DDBJ databases">
        <title>Draft genome sequences of novel Actinobacteria.</title>
        <authorList>
            <person name="Sahin N."/>
            <person name="Ay H."/>
            <person name="Saygin H."/>
        </authorList>
    </citation>
    <scope>NUCLEOTIDE SEQUENCE [LARGE SCALE GENOMIC DNA]</scope>
    <source>
        <strain evidence="9 10">5K138</strain>
    </source>
</reference>
<keyword evidence="7" id="KW-0732">Signal</keyword>
<evidence type="ECO:0000313" key="10">
    <source>
        <dbReference type="Proteomes" id="UP000294739"/>
    </source>
</evidence>
<evidence type="ECO:0000256" key="3">
    <source>
        <dbReference type="ARBA" id="ARBA00022737"/>
    </source>
</evidence>
<keyword evidence="9" id="KW-0255">Endonuclease</keyword>
<evidence type="ECO:0000259" key="8">
    <source>
        <dbReference type="Pfam" id="PF03372"/>
    </source>
</evidence>
<keyword evidence="2" id="KW-0800">Toxin</keyword>
<evidence type="ECO:0000256" key="6">
    <source>
        <dbReference type="SAM" id="MobiDB-lite"/>
    </source>
</evidence>
<dbReference type="GO" id="GO:0090729">
    <property type="term" value="F:toxin activity"/>
    <property type="evidence" value="ECO:0007669"/>
    <property type="project" value="UniProtKB-KW"/>
</dbReference>
<dbReference type="GO" id="GO:0004519">
    <property type="term" value="F:endonuclease activity"/>
    <property type="evidence" value="ECO:0007669"/>
    <property type="project" value="UniProtKB-KW"/>
</dbReference>
<sequence length="877" mass="90581">MRSTRRSTRWLAAVAAAGLTGAGLATGAVAAGPALAADGDPFISEIHYDNASTDTGEAIEVQAPAGTDLSGWQVVLYNGNGGAVYNTRTLSGAVPEAGVVVATYPTDGVQNGSPDGVALVRPDGTVAEFLSYEGSMTAAGGPADGMTSVDLGVAEASSTPAGQSLQKVDGAWTGPLRNTFGAVNGGDPDPDPEPRDATIPEIQGTGADSPLAGAVVTTSGVVTATYPTGGFAGYYLQTPGSGGDEPRAGSDAVFVYSPDTVGDVEIGDHVEVTGEVTEYFGLTEIEVADDGLEPLPEPAEAVKPVTFELPADAAGREVYEGMLVRPVDGYVVSDTFALGGWGSSAFGSIGLGLGGPLVQETDVAAPGTPEYDAAVADNAARAVTLDDGQSNRTATSAEVPYLSTGAPPRTGAGVTFHQDVIFDYRFQWNFQPTEPVTGPAPDVVTFDTGNSRAANAAPEDVGGDLKIATFNVLNYFTTLGVDLPGCEPYVDREGNPISVAGGCDARGAWDEENLERQEGKIVAAINGLGADVVSLEEIENSAKFGTDRDEALAILVEALNEDAGAGTWAYVASPAQLPPLADEDVIRNAFIYRTAAVEPVGEAVILTGDPAFDNAREPLAQRFVSVESGYEFLAIVNHFKSKGGDCGEPPEGCFDADRVAQAESLVAFADGLAEQTGVEDVFLLGDFNAYGQENPMRVLYEAGYTDLNSAYAGEHTYVFDGKVGSLDHVLASSSVTEAGLVSGVDVWSVNSVESVLFEYSRFNYFASHLFEPDTVFRASDHDPILVGVHDPRMMCADQRATIAGTDERDVLRGTQGDDVVVGLGGDDIIIGLDGDDVVCGGDGDDRILGGLGDDALHGGAGDDDIDGGRGDNTIAQD</sequence>
<keyword evidence="5" id="KW-0472">Membrane</keyword>
<dbReference type="InterPro" id="IPR003995">
    <property type="entry name" value="RTX_toxin_determinant-A"/>
</dbReference>
<dbReference type="InterPro" id="IPR011049">
    <property type="entry name" value="Serralysin-like_metalloprot_C"/>
</dbReference>